<dbReference type="PANTHER" id="PTHR33164:SF43">
    <property type="entry name" value="HTH-TYPE TRANSCRIPTIONAL REPRESSOR YETL"/>
    <property type="match status" value="1"/>
</dbReference>
<protein>
    <submittedName>
        <fullName evidence="2">MarR family transcriptional regulator</fullName>
    </submittedName>
</protein>
<dbReference type="Proteomes" id="UP000602087">
    <property type="component" value="Unassembled WGS sequence"/>
</dbReference>
<dbReference type="GO" id="GO:0006950">
    <property type="term" value="P:response to stress"/>
    <property type="evidence" value="ECO:0007669"/>
    <property type="project" value="TreeGrafter"/>
</dbReference>
<dbReference type="InterPro" id="IPR000835">
    <property type="entry name" value="HTH_MarR-typ"/>
</dbReference>
<gene>
    <name evidence="2" type="ORF">JAV76_07805</name>
</gene>
<dbReference type="SMART" id="SM00347">
    <property type="entry name" value="HTH_MARR"/>
    <property type="match status" value="1"/>
</dbReference>
<dbReference type="InterPro" id="IPR036390">
    <property type="entry name" value="WH_DNA-bd_sf"/>
</dbReference>
<dbReference type="RefSeq" id="WP_198733480.1">
    <property type="nucleotide sequence ID" value="NZ_JAEINH010000005.1"/>
</dbReference>
<keyword evidence="3" id="KW-1185">Reference proteome</keyword>
<dbReference type="PANTHER" id="PTHR33164">
    <property type="entry name" value="TRANSCRIPTIONAL REGULATOR, MARR FAMILY"/>
    <property type="match status" value="1"/>
</dbReference>
<sequence>MTGSEGASEPVSPPDAVTGAEFVALLHQALRQVRRAAQERLEPTGTTPGQHRMLRALDRAGAPVRLRELARVLDVVPRSVTSKVDDAELAGLVRRSADPADGRATLVELTPRGREVLGQANAWRSARAGDLLAGLDPAERQDLLRLLRRVAGEDDG</sequence>
<dbReference type="AlphaFoldDB" id="A0A934IBU6"/>
<feature type="domain" description="HTH marR-type" evidence="1">
    <location>
        <begin position="19"/>
        <end position="152"/>
    </location>
</feature>
<dbReference type="GO" id="GO:0003700">
    <property type="term" value="F:DNA-binding transcription factor activity"/>
    <property type="evidence" value="ECO:0007669"/>
    <property type="project" value="InterPro"/>
</dbReference>
<name>A0A934IBU6_9MICO</name>
<dbReference type="InterPro" id="IPR039422">
    <property type="entry name" value="MarR/SlyA-like"/>
</dbReference>
<dbReference type="InterPro" id="IPR036388">
    <property type="entry name" value="WH-like_DNA-bd_sf"/>
</dbReference>
<accession>A0A934IBU6</accession>
<dbReference type="SUPFAM" id="SSF46785">
    <property type="entry name" value="Winged helix' DNA-binding domain"/>
    <property type="match status" value="1"/>
</dbReference>
<organism evidence="2 3">
    <name type="scientific">Sanguibacter suaedae</name>
    <dbReference type="NCBI Taxonomy" id="2795737"/>
    <lineage>
        <taxon>Bacteria</taxon>
        <taxon>Bacillati</taxon>
        <taxon>Actinomycetota</taxon>
        <taxon>Actinomycetes</taxon>
        <taxon>Micrococcales</taxon>
        <taxon>Sanguibacteraceae</taxon>
        <taxon>Sanguibacter</taxon>
    </lineage>
</organism>
<dbReference type="PROSITE" id="PS50995">
    <property type="entry name" value="HTH_MARR_2"/>
    <property type="match status" value="1"/>
</dbReference>
<evidence type="ECO:0000313" key="2">
    <source>
        <dbReference type="EMBL" id="MBI9114915.1"/>
    </source>
</evidence>
<reference evidence="2" key="1">
    <citation type="submission" date="2020-12" db="EMBL/GenBank/DDBJ databases">
        <title>Sanguibacter suaedae sp. nov., isolated from Suaeda aralocaspica.</title>
        <authorList>
            <person name="Ma Q."/>
        </authorList>
    </citation>
    <scope>NUCLEOTIDE SEQUENCE</scope>
    <source>
        <strain evidence="2">YZGR15</strain>
    </source>
</reference>
<evidence type="ECO:0000313" key="3">
    <source>
        <dbReference type="Proteomes" id="UP000602087"/>
    </source>
</evidence>
<proteinExistence type="predicted"/>
<dbReference type="EMBL" id="JAEINH010000005">
    <property type="protein sequence ID" value="MBI9114915.1"/>
    <property type="molecule type" value="Genomic_DNA"/>
</dbReference>
<dbReference type="PRINTS" id="PR00598">
    <property type="entry name" value="HTHMARR"/>
</dbReference>
<comment type="caution">
    <text evidence="2">The sequence shown here is derived from an EMBL/GenBank/DDBJ whole genome shotgun (WGS) entry which is preliminary data.</text>
</comment>
<dbReference type="Gene3D" id="1.10.10.10">
    <property type="entry name" value="Winged helix-like DNA-binding domain superfamily/Winged helix DNA-binding domain"/>
    <property type="match status" value="1"/>
</dbReference>
<dbReference type="Pfam" id="PF12802">
    <property type="entry name" value="MarR_2"/>
    <property type="match status" value="1"/>
</dbReference>
<evidence type="ECO:0000259" key="1">
    <source>
        <dbReference type="PROSITE" id="PS50995"/>
    </source>
</evidence>